<keyword evidence="10" id="KW-0175">Coiled coil</keyword>
<dbReference type="Gene3D" id="2.40.30.170">
    <property type="match status" value="1"/>
</dbReference>
<evidence type="ECO:0000256" key="6">
    <source>
        <dbReference type="ARBA" id="ARBA00022692"/>
    </source>
</evidence>
<evidence type="ECO:0000256" key="1">
    <source>
        <dbReference type="ARBA" id="ARBA00004377"/>
    </source>
</evidence>
<feature type="domain" description="AprE-like beta-barrel" evidence="13">
    <location>
        <begin position="345"/>
        <end position="399"/>
    </location>
</feature>
<evidence type="ECO:0000256" key="3">
    <source>
        <dbReference type="ARBA" id="ARBA00022448"/>
    </source>
</evidence>
<feature type="coiled-coil region" evidence="10">
    <location>
        <begin position="174"/>
        <end position="208"/>
    </location>
</feature>
<dbReference type="PRINTS" id="PR01490">
    <property type="entry name" value="RTXTOXIND"/>
</dbReference>
<feature type="region of interest" description="Disordered" evidence="11">
    <location>
        <begin position="394"/>
        <end position="416"/>
    </location>
</feature>
<dbReference type="GO" id="GO:0015031">
    <property type="term" value="P:protein transport"/>
    <property type="evidence" value="ECO:0007669"/>
    <property type="project" value="InterPro"/>
</dbReference>
<evidence type="ECO:0000313" key="14">
    <source>
        <dbReference type="EMBL" id="KWV59694.1"/>
    </source>
</evidence>
<evidence type="ECO:0000256" key="10">
    <source>
        <dbReference type="SAM" id="Coils"/>
    </source>
</evidence>
<keyword evidence="8" id="KW-0472">Membrane</keyword>
<accession>A0A109K2N2</accession>
<feature type="domain" description="AprE-like long alpha-helical hairpin" evidence="12">
    <location>
        <begin position="118"/>
        <end position="301"/>
    </location>
</feature>
<evidence type="ECO:0000259" key="13">
    <source>
        <dbReference type="Pfam" id="PF26002"/>
    </source>
</evidence>
<comment type="similarity">
    <text evidence="2 9">Belongs to the membrane fusion protein (MFP) (TC 8.A.1) family.</text>
</comment>
<protein>
    <recommendedName>
        <fullName evidence="9">Membrane fusion protein (MFP) family protein</fullName>
    </recommendedName>
</protein>
<name>A0A109K2N2_9BRAD</name>
<dbReference type="OrthoDB" id="9810980at2"/>
<sequence>MTAVRKVIQFPKRADAIRRAESELAFLPAALEIVETPPSPIGRAIGATVISVFCVALIWASVGTVDIVATAPGKIVPSGRTKVIQPFETGVVRAIHVRDGQKVRAGEVLIELDPTMTDAERDHLKSDLLSSQMEVARLRAAVSGESDPAEAFVPPESASPSMIEMNRQLLISQVAEHQGKLAALDRQIKQKEAERESTKAAIAKLEATIPILSQKVEIRKYLYDKNLGSKIVWLTDYQELTGLQQEVLVQKSHLQEAEAAMAALVETRAQTAAEYRRARFEELAKAQEKAAGQAQDVIKAEKRAKLQVLQAPVDGVVQQLSVHTIGGVVTPAEPLLVVVPLDSRLEIEAMVSNRDIGFVHEGQSAEIKVDTFNFTRYGLLHGEVINVSQDAITRDKSQEKSGDKVRGAEVSSSEPKGQELNYAARVSLDRMQMQVEDRLVNLSPGMAVTIEIKTGSRRIISYLLSPIIKYKQEMFRER</sequence>
<dbReference type="Proteomes" id="UP000057737">
    <property type="component" value="Unassembled WGS sequence"/>
</dbReference>
<evidence type="ECO:0000256" key="9">
    <source>
        <dbReference type="RuleBase" id="RU365093"/>
    </source>
</evidence>
<comment type="caution">
    <text evidence="14">The sequence shown here is derived from an EMBL/GenBank/DDBJ whole genome shotgun (WGS) entry which is preliminary data.</text>
</comment>
<keyword evidence="4 9" id="KW-1003">Cell membrane</keyword>
<dbReference type="RefSeq" id="WP_066501436.1">
    <property type="nucleotide sequence ID" value="NZ_LNCU01000028.1"/>
</dbReference>
<evidence type="ECO:0000256" key="8">
    <source>
        <dbReference type="ARBA" id="ARBA00023136"/>
    </source>
</evidence>
<keyword evidence="6" id="KW-0812">Transmembrane</keyword>
<evidence type="ECO:0000256" key="5">
    <source>
        <dbReference type="ARBA" id="ARBA00022519"/>
    </source>
</evidence>
<feature type="compositionally biased region" description="Basic and acidic residues" evidence="11">
    <location>
        <begin position="394"/>
        <end position="407"/>
    </location>
</feature>
<dbReference type="Gene3D" id="1.10.287.470">
    <property type="entry name" value="Helix hairpin bin"/>
    <property type="match status" value="1"/>
</dbReference>
<dbReference type="Pfam" id="PF26002">
    <property type="entry name" value="Beta-barrel_AprE"/>
    <property type="match status" value="1"/>
</dbReference>
<dbReference type="InterPro" id="IPR058982">
    <property type="entry name" value="Beta-barrel_AprE"/>
</dbReference>
<evidence type="ECO:0000313" key="15">
    <source>
        <dbReference type="Proteomes" id="UP000057737"/>
    </source>
</evidence>
<dbReference type="AlphaFoldDB" id="A0A109K2N2"/>
<dbReference type="SUPFAM" id="SSF111369">
    <property type="entry name" value="HlyD-like secretion proteins"/>
    <property type="match status" value="1"/>
</dbReference>
<proteinExistence type="inferred from homology"/>
<dbReference type="InterPro" id="IPR050739">
    <property type="entry name" value="MFP"/>
</dbReference>
<dbReference type="Gene3D" id="2.40.50.100">
    <property type="match status" value="1"/>
</dbReference>
<keyword evidence="3 9" id="KW-0813">Transport</keyword>
<feature type="coiled-coil region" evidence="10">
    <location>
        <begin position="254"/>
        <end position="303"/>
    </location>
</feature>
<evidence type="ECO:0000256" key="11">
    <source>
        <dbReference type="SAM" id="MobiDB-lite"/>
    </source>
</evidence>
<organism evidence="14 15">
    <name type="scientific">Bradyrhizobium macuxiense</name>
    <dbReference type="NCBI Taxonomy" id="1755647"/>
    <lineage>
        <taxon>Bacteria</taxon>
        <taxon>Pseudomonadati</taxon>
        <taxon>Pseudomonadota</taxon>
        <taxon>Alphaproteobacteria</taxon>
        <taxon>Hyphomicrobiales</taxon>
        <taxon>Nitrobacteraceae</taxon>
        <taxon>Bradyrhizobium</taxon>
    </lineage>
</organism>
<dbReference type="InterPro" id="IPR058781">
    <property type="entry name" value="HH_AprE-like"/>
</dbReference>
<reference evidence="14 15" key="1">
    <citation type="submission" date="2015-11" db="EMBL/GenBank/DDBJ databases">
        <title>Draft Genome Sequence of the Strain BR 10303 (Bradyrhizobium sp.) isolated from nodules of Centrolobium paraense.</title>
        <authorList>
            <person name="Zelli J.E."/>
            <person name="Simoes-Araujo J.L."/>
            <person name="Barauna A.C."/>
            <person name="Silva K."/>
        </authorList>
    </citation>
    <scope>NUCLEOTIDE SEQUENCE [LARGE SCALE GENOMIC DNA]</scope>
    <source>
        <strain evidence="14 15">BR 10303</strain>
    </source>
</reference>
<dbReference type="GO" id="GO:0005886">
    <property type="term" value="C:plasma membrane"/>
    <property type="evidence" value="ECO:0007669"/>
    <property type="project" value="UniProtKB-SubCell"/>
</dbReference>
<dbReference type="PANTHER" id="PTHR30386">
    <property type="entry name" value="MEMBRANE FUSION SUBUNIT OF EMRAB-TOLC MULTIDRUG EFFLUX PUMP"/>
    <property type="match status" value="1"/>
</dbReference>
<dbReference type="InterPro" id="IPR010129">
    <property type="entry name" value="T1SS_HlyD"/>
</dbReference>
<keyword evidence="7" id="KW-1133">Transmembrane helix</keyword>
<dbReference type="PANTHER" id="PTHR30386:SF27">
    <property type="entry name" value="MEMBRANE FUSION PROTEIN (MFP) FAMILY PROTEIN"/>
    <property type="match status" value="1"/>
</dbReference>
<evidence type="ECO:0000256" key="7">
    <source>
        <dbReference type="ARBA" id="ARBA00022989"/>
    </source>
</evidence>
<evidence type="ECO:0000256" key="4">
    <source>
        <dbReference type="ARBA" id="ARBA00022475"/>
    </source>
</evidence>
<gene>
    <name evidence="14" type="ORF">AS156_30625</name>
</gene>
<comment type="subcellular location">
    <subcellularLocation>
        <location evidence="1 9">Cell inner membrane</location>
        <topology evidence="1 9">Single-pass membrane protein</topology>
    </subcellularLocation>
</comment>
<keyword evidence="15" id="KW-1185">Reference proteome</keyword>
<evidence type="ECO:0000256" key="2">
    <source>
        <dbReference type="ARBA" id="ARBA00009477"/>
    </source>
</evidence>
<evidence type="ECO:0000259" key="12">
    <source>
        <dbReference type="Pfam" id="PF25994"/>
    </source>
</evidence>
<dbReference type="NCBIfam" id="TIGR01843">
    <property type="entry name" value="type_I_hlyD"/>
    <property type="match status" value="1"/>
</dbReference>
<keyword evidence="5 9" id="KW-0997">Cell inner membrane</keyword>
<dbReference type="EMBL" id="LNCU01000028">
    <property type="protein sequence ID" value="KWV59694.1"/>
    <property type="molecule type" value="Genomic_DNA"/>
</dbReference>
<dbReference type="Pfam" id="PF25994">
    <property type="entry name" value="HH_AprE"/>
    <property type="match status" value="1"/>
</dbReference>